<dbReference type="InterPro" id="IPR001878">
    <property type="entry name" value="Znf_CCHC"/>
</dbReference>
<dbReference type="AlphaFoldDB" id="A0AAV1VI23"/>
<dbReference type="Proteomes" id="UP001162060">
    <property type="component" value="Unassembled WGS sequence"/>
</dbReference>
<evidence type="ECO:0000313" key="3">
    <source>
        <dbReference type="EMBL" id="CAK7945873.1"/>
    </source>
</evidence>
<dbReference type="EMBL" id="CAKLBY020000339">
    <property type="protein sequence ID" value="CAK7945873.1"/>
    <property type="molecule type" value="Genomic_DNA"/>
</dbReference>
<sequence>MELLNGTNYTLWAFKMKLFLMSKGLWEAVNGAAAVTAAQGQQAHAAIVLNLSDSQLTHVVCTEDARDAWSALARVHRTHDMASRLWLKEKFASFKYTAPDMTSHVMELEQLVLKMGGAECGPSEEDIFKDLVNKIIAEEVRKKDSSRIEEATALHIGKRIEKSRPTKKNGGQRKKGSNVQCFNCGKRGHFARDCWAKPSGGDEVHEDHSNVAFNVSEDSTSDCWIQWRDISHV</sequence>
<keyword evidence="1" id="KW-0863">Zinc-finger</keyword>
<dbReference type="Pfam" id="PF14223">
    <property type="entry name" value="Retrotran_gag_2"/>
    <property type="match status" value="1"/>
</dbReference>
<keyword evidence="1" id="KW-0479">Metal-binding</keyword>
<dbReference type="GO" id="GO:0008270">
    <property type="term" value="F:zinc ion binding"/>
    <property type="evidence" value="ECO:0007669"/>
    <property type="project" value="UniProtKB-KW"/>
</dbReference>
<evidence type="ECO:0000313" key="4">
    <source>
        <dbReference type="Proteomes" id="UP001162060"/>
    </source>
</evidence>
<dbReference type="SMART" id="SM00343">
    <property type="entry name" value="ZnF_C2HC"/>
    <property type="match status" value="1"/>
</dbReference>
<dbReference type="GO" id="GO:0003676">
    <property type="term" value="F:nucleic acid binding"/>
    <property type="evidence" value="ECO:0007669"/>
    <property type="project" value="InterPro"/>
</dbReference>
<dbReference type="PROSITE" id="PS50158">
    <property type="entry name" value="ZF_CCHC"/>
    <property type="match status" value="1"/>
</dbReference>
<name>A0AAV1VI23_9STRA</name>
<evidence type="ECO:0000256" key="1">
    <source>
        <dbReference type="PROSITE-ProRule" id="PRU00047"/>
    </source>
</evidence>
<organism evidence="3 4">
    <name type="scientific">Peronospora matthiolae</name>
    <dbReference type="NCBI Taxonomy" id="2874970"/>
    <lineage>
        <taxon>Eukaryota</taxon>
        <taxon>Sar</taxon>
        <taxon>Stramenopiles</taxon>
        <taxon>Oomycota</taxon>
        <taxon>Peronosporomycetes</taxon>
        <taxon>Peronosporales</taxon>
        <taxon>Peronosporaceae</taxon>
        <taxon>Peronospora</taxon>
    </lineage>
</organism>
<dbReference type="InterPro" id="IPR036875">
    <property type="entry name" value="Znf_CCHC_sf"/>
</dbReference>
<reference evidence="3" key="1">
    <citation type="submission" date="2024-01" db="EMBL/GenBank/DDBJ databases">
        <authorList>
            <person name="Webb A."/>
        </authorList>
    </citation>
    <scope>NUCLEOTIDE SEQUENCE</scope>
    <source>
        <strain evidence="3">Pm1</strain>
    </source>
</reference>
<dbReference type="SUPFAM" id="SSF57756">
    <property type="entry name" value="Retrovirus zinc finger-like domains"/>
    <property type="match status" value="1"/>
</dbReference>
<proteinExistence type="predicted"/>
<feature type="domain" description="CCHC-type" evidence="2">
    <location>
        <begin position="181"/>
        <end position="194"/>
    </location>
</feature>
<gene>
    <name evidence="3" type="ORF">PM001_LOCUS31023</name>
</gene>
<comment type="caution">
    <text evidence="3">The sequence shown here is derived from an EMBL/GenBank/DDBJ whole genome shotgun (WGS) entry which is preliminary data.</text>
</comment>
<protein>
    <recommendedName>
        <fullName evidence="2">CCHC-type domain-containing protein</fullName>
    </recommendedName>
</protein>
<evidence type="ECO:0000259" key="2">
    <source>
        <dbReference type="PROSITE" id="PS50158"/>
    </source>
</evidence>
<dbReference type="Gene3D" id="4.10.60.10">
    <property type="entry name" value="Zinc finger, CCHC-type"/>
    <property type="match status" value="1"/>
</dbReference>
<accession>A0AAV1VI23</accession>
<dbReference type="Pfam" id="PF00098">
    <property type="entry name" value="zf-CCHC"/>
    <property type="match status" value="1"/>
</dbReference>
<keyword evidence="1" id="KW-0862">Zinc</keyword>